<feature type="transmembrane region" description="Helical" evidence="9">
    <location>
        <begin position="12"/>
        <end position="35"/>
    </location>
</feature>
<evidence type="ECO:0000256" key="7">
    <source>
        <dbReference type="PIRSR" id="PIRSR602401-1"/>
    </source>
</evidence>
<dbReference type="InterPro" id="IPR002401">
    <property type="entry name" value="Cyt_P450_E_grp-I"/>
</dbReference>
<evidence type="ECO:0000256" key="6">
    <source>
        <dbReference type="ARBA" id="ARBA00023026"/>
    </source>
</evidence>
<keyword evidence="8" id="KW-0503">Monooxygenase</keyword>
<proteinExistence type="inferred from homology"/>
<protein>
    <recommendedName>
        <fullName evidence="12">Cytochrome P450</fullName>
    </recommendedName>
</protein>
<dbReference type="PRINTS" id="PR00463">
    <property type="entry name" value="EP450I"/>
</dbReference>
<keyword evidence="11" id="KW-1185">Reference proteome</keyword>
<dbReference type="GO" id="GO:0016705">
    <property type="term" value="F:oxidoreductase activity, acting on paired donors, with incorporation or reduction of molecular oxygen"/>
    <property type="evidence" value="ECO:0007669"/>
    <property type="project" value="InterPro"/>
</dbReference>
<dbReference type="InterPro" id="IPR017972">
    <property type="entry name" value="Cyt_P450_CS"/>
</dbReference>
<evidence type="ECO:0000256" key="5">
    <source>
        <dbReference type="ARBA" id="ARBA00023004"/>
    </source>
</evidence>
<keyword evidence="9" id="KW-0472">Membrane</keyword>
<dbReference type="GO" id="GO:0020037">
    <property type="term" value="F:heme binding"/>
    <property type="evidence" value="ECO:0007669"/>
    <property type="project" value="InterPro"/>
</dbReference>
<dbReference type="GO" id="GO:0004497">
    <property type="term" value="F:monooxygenase activity"/>
    <property type="evidence" value="ECO:0007669"/>
    <property type="project" value="UniProtKB-KW"/>
</dbReference>
<dbReference type="InterPro" id="IPR001128">
    <property type="entry name" value="Cyt_P450"/>
</dbReference>
<sequence>MSTMLPQNLSLSFDNITTIVVVAAAISTIILYNVFTNPLSQVPGPWYTKWTSGVLKYNIVKGRRALYVHDLHCKYGKSSSKAIYDFGHAYTLLTHTGSIVRVSPTEVHISDIAATKKIHNIKSSFIKSPWYRSFTPPTVLNVFNTSDIELHRHLRRLLSSPMSESSLKHVEVFIRRNIDLAVKGITEEMSQRGAADVFKWWMFMATDVIGELSFGESFKMLESGKKNQYILDLEANGRSGGIRGTFPFMVKVSQVISIPIFEAAAASAKRLRQYGEESIQRSKKVAAEMESYPMLLKKLFRRDENGLSDKDILDNAMAFIIAGSDTTANTMTYLTWAVCKYPQVRDALVEELRSLPQDFTEQDLRGLTCLNNIIKETLRLYCAAPSALPRIVPAEGVEFLGHRLPGGTTVSTQAYTLHRKPEIFPNPESFEPDRWTNPSKEMKDAFMAFGGGSRVCLGQHLAEIELRLATAIFFRASPYAKVSTLDGMNDRDMDPNIFFLLSPKGKRCLISRE</sequence>
<dbReference type="Gene3D" id="1.10.630.10">
    <property type="entry name" value="Cytochrome P450"/>
    <property type="match status" value="1"/>
</dbReference>
<evidence type="ECO:0000256" key="2">
    <source>
        <dbReference type="ARBA" id="ARBA00010617"/>
    </source>
</evidence>
<name>A0A4Z1EGN8_9HELO</name>
<evidence type="ECO:0000313" key="11">
    <source>
        <dbReference type="Proteomes" id="UP000297777"/>
    </source>
</evidence>
<dbReference type="Proteomes" id="UP000297777">
    <property type="component" value="Unassembled WGS sequence"/>
</dbReference>
<dbReference type="OrthoDB" id="1470350at2759"/>
<evidence type="ECO:0000256" key="8">
    <source>
        <dbReference type="RuleBase" id="RU000461"/>
    </source>
</evidence>
<dbReference type="InterPro" id="IPR036396">
    <property type="entry name" value="Cyt_P450_sf"/>
</dbReference>
<dbReference type="AlphaFoldDB" id="A0A4Z1EGN8"/>
<keyword evidence="4 8" id="KW-0560">Oxidoreductase</keyword>
<comment type="cofactor">
    <cofactor evidence="1 7">
        <name>heme</name>
        <dbReference type="ChEBI" id="CHEBI:30413"/>
    </cofactor>
</comment>
<dbReference type="PROSITE" id="PS00086">
    <property type="entry name" value="CYTOCHROME_P450"/>
    <property type="match status" value="1"/>
</dbReference>
<keyword evidence="9" id="KW-1133">Transmembrane helix</keyword>
<dbReference type="GO" id="GO:0005506">
    <property type="term" value="F:iron ion binding"/>
    <property type="evidence" value="ECO:0007669"/>
    <property type="project" value="InterPro"/>
</dbReference>
<evidence type="ECO:0000313" key="10">
    <source>
        <dbReference type="EMBL" id="TGO08347.1"/>
    </source>
</evidence>
<reference evidence="10 11" key="1">
    <citation type="submission" date="2017-12" db="EMBL/GenBank/DDBJ databases">
        <title>Comparative genomics of Botrytis spp.</title>
        <authorList>
            <person name="Valero-Jimenez C.A."/>
            <person name="Tapia P."/>
            <person name="Veloso J."/>
            <person name="Silva-Moreno E."/>
            <person name="Staats M."/>
            <person name="Valdes J.H."/>
            <person name="Van Kan J.A.L."/>
        </authorList>
    </citation>
    <scope>NUCLEOTIDE SEQUENCE [LARGE SCALE GENOMIC DNA]</scope>
    <source>
        <strain evidence="10 11">Bt9001</strain>
    </source>
</reference>
<keyword evidence="5 7" id="KW-0408">Iron</keyword>
<evidence type="ECO:0000256" key="9">
    <source>
        <dbReference type="SAM" id="Phobius"/>
    </source>
</evidence>
<accession>A0A4Z1EGN8</accession>
<dbReference type="CDD" id="cd11059">
    <property type="entry name" value="CYP_fungal"/>
    <property type="match status" value="1"/>
</dbReference>
<comment type="similarity">
    <text evidence="2 8">Belongs to the cytochrome P450 family.</text>
</comment>
<keyword evidence="6" id="KW-0843">Virulence</keyword>
<gene>
    <name evidence="10" type="ORF">BTUL_0213g00040</name>
</gene>
<dbReference type="EMBL" id="PQXH01000213">
    <property type="protein sequence ID" value="TGO08347.1"/>
    <property type="molecule type" value="Genomic_DNA"/>
</dbReference>
<feature type="binding site" description="axial binding residue" evidence="7">
    <location>
        <position position="456"/>
    </location>
    <ligand>
        <name>heme</name>
        <dbReference type="ChEBI" id="CHEBI:30413"/>
    </ligand>
    <ligandPart>
        <name>Fe</name>
        <dbReference type="ChEBI" id="CHEBI:18248"/>
    </ligandPart>
</feature>
<dbReference type="PANTHER" id="PTHR24305">
    <property type="entry name" value="CYTOCHROME P450"/>
    <property type="match status" value="1"/>
</dbReference>
<dbReference type="SUPFAM" id="SSF48264">
    <property type="entry name" value="Cytochrome P450"/>
    <property type="match status" value="1"/>
</dbReference>
<keyword evidence="3 7" id="KW-0479">Metal-binding</keyword>
<organism evidence="10 11">
    <name type="scientific">Botrytis tulipae</name>
    <dbReference type="NCBI Taxonomy" id="87230"/>
    <lineage>
        <taxon>Eukaryota</taxon>
        <taxon>Fungi</taxon>
        <taxon>Dikarya</taxon>
        <taxon>Ascomycota</taxon>
        <taxon>Pezizomycotina</taxon>
        <taxon>Leotiomycetes</taxon>
        <taxon>Helotiales</taxon>
        <taxon>Sclerotiniaceae</taxon>
        <taxon>Botrytis</taxon>
    </lineage>
</organism>
<evidence type="ECO:0008006" key="12">
    <source>
        <dbReference type="Google" id="ProtNLM"/>
    </source>
</evidence>
<dbReference type="PRINTS" id="PR00385">
    <property type="entry name" value="P450"/>
</dbReference>
<keyword evidence="7 8" id="KW-0349">Heme</keyword>
<dbReference type="InterPro" id="IPR050121">
    <property type="entry name" value="Cytochrome_P450_monoxygenase"/>
</dbReference>
<comment type="caution">
    <text evidence="10">The sequence shown here is derived from an EMBL/GenBank/DDBJ whole genome shotgun (WGS) entry which is preliminary data.</text>
</comment>
<keyword evidence="9" id="KW-0812">Transmembrane</keyword>
<dbReference type="PANTHER" id="PTHR24305:SF96">
    <property type="entry name" value="CYTOCHROME P450 MONOOXYGENASE STCB-RELATED"/>
    <property type="match status" value="1"/>
</dbReference>
<dbReference type="Pfam" id="PF00067">
    <property type="entry name" value="p450"/>
    <property type="match status" value="1"/>
</dbReference>
<evidence type="ECO:0000256" key="3">
    <source>
        <dbReference type="ARBA" id="ARBA00022723"/>
    </source>
</evidence>
<evidence type="ECO:0000256" key="4">
    <source>
        <dbReference type="ARBA" id="ARBA00023002"/>
    </source>
</evidence>
<evidence type="ECO:0000256" key="1">
    <source>
        <dbReference type="ARBA" id="ARBA00001971"/>
    </source>
</evidence>